<protein>
    <submittedName>
        <fullName evidence="1">Uncharacterized protein</fullName>
    </submittedName>
</protein>
<dbReference type="AlphaFoldDB" id="A0A1E3L660"/>
<organism evidence="1 2">
    <name type="scientific">Paenibacillus nuruki</name>
    <dbReference type="NCBI Taxonomy" id="1886670"/>
    <lineage>
        <taxon>Bacteria</taxon>
        <taxon>Bacillati</taxon>
        <taxon>Bacillota</taxon>
        <taxon>Bacilli</taxon>
        <taxon>Bacillales</taxon>
        <taxon>Paenibacillaceae</taxon>
        <taxon>Paenibacillus</taxon>
    </lineage>
</organism>
<gene>
    <name evidence="1" type="ORF">PTI45_01665</name>
</gene>
<proteinExistence type="predicted"/>
<comment type="caution">
    <text evidence="1">The sequence shown here is derived from an EMBL/GenBank/DDBJ whole genome shotgun (WGS) entry which is preliminary data.</text>
</comment>
<evidence type="ECO:0000313" key="1">
    <source>
        <dbReference type="EMBL" id="ODP29154.1"/>
    </source>
</evidence>
<dbReference type="Proteomes" id="UP000094578">
    <property type="component" value="Unassembled WGS sequence"/>
</dbReference>
<keyword evidence="2" id="KW-1185">Reference proteome</keyword>
<accession>A0A1E3L660</accession>
<evidence type="ECO:0000313" key="2">
    <source>
        <dbReference type="Proteomes" id="UP000094578"/>
    </source>
</evidence>
<dbReference type="EMBL" id="MDER01000032">
    <property type="protein sequence ID" value="ODP29154.1"/>
    <property type="molecule type" value="Genomic_DNA"/>
</dbReference>
<sequence length="144" mass="16663">MLKKVKYKAGDIFVIPMHDHRFAICQVISALHDRFKKVFSFGVLSIQEDEVYHGEQQYLLFTSYRGSFSMIVTASKLLAQGTWQIIDYAPLSAEQASLQYFSVSNHLYHNDDYIRILEISELQDYPPLAVAGYELVQKYLAQYP</sequence>
<dbReference type="Pfam" id="PF15428">
    <property type="entry name" value="Imm26"/>
    <property type="match status" value="1"/>
</dbReference>
<name>A0A1E3L660_9BACL</name>
<dbReference type="RefSeq" id="WP_069327093.1">
    <property type="nucleotide sequence ID" value="NZ_MDER01000032.1"/>
</dbReference>
<dbReference type="InterPro" id="IPR029278">
    <property type="entry name" value="Imm26"/>
</dbReference>
<reference evidence="1 2" key="1">
    <citation type="submission" date="2016-08" db="EMBL/GenBank/DDBJ databases">
        <title>Genome sequencing of Paenibacillus sp. TI45-13ar, isolated from Korean traditional nuruk.</title>
        <authorList>
            <person name="Kim S.-J."/>
        </authorList>
    </citation>
    <scope>NUCLEOTIDE SEQUENCE [LARGE SCALE GENOMIC DNA]</scope>
    <source>
        <strain evidence="1 2">TI45-13ar</strain>
    </source>
</reference>
<dbReference type="STRING" id="1886670.PTI45_01665"/>